<keyword evidence="11" id="KW-1185">Reference proteome</keyword>
<feature type="chain" id="PRO_5007293849" evidence="8">
    <location>
        <begin position="21"/>
        <end position="297"/>
    </location>
</feature>
<dbReference type="InterPro" id="IPR004302">
    <property type="entry name" value="Cellulose/chitin-bd_N"/>
</dbReference>
<dbReference type="Proteomes" id="UP000070501">
    <property type="component" value="Unassembled WGS sequence"/>
</dbReference>
<evidence type="ECO:0000256" key="7">
    <source>
        <dbReference type="SAM" id="MobiDB-lite"/>
    </source>
</evidence>
<evidence type="ECO:0000259" key="9">
    <source>
        <dbReference type="Pfam" id="PF03067"/>
    </source>
</evidence>
<evidence type="ECO:0000256" key="1">
    <source>
        <dbReference type="ARBA" id="ARBA00001973"/>
    </source>
</evidence>
<evidence type="ECO:0000313" key="11">
    <source>
        <dbReference type="Proteomes" id="UP000070501"/>
    </source>
</evidence>
<evidence type="ECO:0000256" key="5">
    <source>
        <dbReference type="ARBA" id="ARBA00023180"/>
    </source>
</evidence>
<organism evidence="10 11">
    <name type="scientific">Microdochium bolleyi</name>
    <dbReference type="NCBI Taxonomy" id="196109"/>
    <lineage>
        <taxon>Eukaryota</taxon>
        <taxon>Fungi</taxon>
        <taxon>Dikarya</taxon>
        <taxon>Ascomycota</taxon>
        <taxon>Pezizomycotina</taxon>
        <taxon>Sordariomycetes</taxon>
        <taxon>Xylariomycetidae</taxon>
        <taxon>Xylariales</taxon>
        <taxon>Microdochiaceae</taxon>
        <taxon>Microdochium</taxon>
    </lineage>
</organism>
<evidence type="ECO:0000256" key="3">
    <source>
        <dbReference type="ARBA" id="ARBA00023008"/>
    </source>
</evidence>
<dbReference type="InterPro" id="IPR052282">
    <property type="entry name" value="Starch-active_LPMO"/>
</dbReference>
<evidence type="ECO:0000256" key="2">
    <source>
        <dbReference type="ARBA" id="ARBA00022723"/>
    </source>
</evidence>
<protein>
    <submittedName>
        <fullName evidence="10">Chitin binding domain-domain-containing protein</fullName>
    </submittedName>
</protein>
<dbReference type="Pfam" id="PF03067">
    <property type="entry name" value="LPMO_10"/>
    <property type="match status" value="1"/>
</dbReference>
<comment type="similarity">
    <text evidence="6">Belongs to the polysaccharide monooxygenase AA13 family.</text>
</comment>
<evidence type="ECO:0000256" key="6">
    <source>
        <dbReference type="ARBA" id="ARBA00034311"/>
    </source>
</evidence>
<dbReference type="InParanoid" id="A0A136JJM6"/>
<feature type="compositionally biased region" description="Low complexity" evidence="7">
    <location>
        <begin position="214"/>
        <end position="247"/>
    </location>
</feature>
<evidence type="ECO:0000256" key="8">
    <source>
        <dbReference type="SAM" id="SignalP"/>
    </source>
</evidence>
<proteinExistence type="inferred from homology"/>
<dbReference type="AlphaFoldDB" id="A0A136JJM6"/>
<dbReference type="PANTHER" id="PTHR36575:SF2">
    <property type="entry name" value="CHITIN-BINDING TYPE-4 DOMAIN-CONTAINING PROTEIN-RELATED"/>
    <property type="match status" value="1"/>
</dbReference>
<keyword evidence="4" id="KW-1015">Disulfide bond</keyword>
<dbReference type="Gene3D" id="2.70.50.70">
    <property type="match status" value="1"/>
</dbReference>
<dbReference type="OrthoDB" id="120613at2759"/>
<comment type="cofactor">
    <cofactor evidence="1">
        <name>Cu(2+)</name>
        <dbReference type="ChEBI" id="CHEBI:29036"/>
    </cofactor>
</comment>
<sequence>MISNTQTLFTLASLATTVLGHGYVMSPPARKPGPAMAAACGQQMFYNQNSDFYGNVQGELQVANNQADYNAAACNVWQCKGYKLADNTANVQTFTAGQVVPMTVEIRAPHEGTANVSIVSTKANRIIGQPLISWAKYASNSAPIPADQTKFDITIPADIGGQCATAGDCVIQWYWDARSIDQTYEACVDFTVAGSGGGAVGGGGGSSTAPPTPVTSSRPVASPTATATAAATQAPVTTTRPSAVPSSTPQPPPSTGGGSGSGDLPESFTLDTFITWLRSQAGRTGGRSARRHARDMM</sequence>
<dbReference type="PANTHER" id="PTHR36575">
    <property type="entry name" value="BINDING PROTEIN, PUTATIVE (AFU_ORTHOLOGUE AFUA_1G14430)-RELATED"/>
    <property type="match status" value="1"/>
</dbReference>
<gene>
    <name evidence="10" type="ORF">Micbo1qcDRAFT_230030</name>
</gene>
<evidence type="ECO:0000313" key="10">
    <source>
        <dbReference type="EMBL" id="KXJ97354.1"/>
    </source>
</evidence>
<reference evidence="11" key="1">
    <citation type="submission" date="2016-02" db="EMBL/GenBank/DDBJ databases">
        <title>Draft genome sequence of Microdochium bolleyi, a fungal endophyte of beachgrass.</title>
        <authorList>
            <consortium name="DOE Joint Genome Institute"/>
            <person name="David A.S."/>
            <person name="May G."/>
            <person name="Haridas S."/>
            <person name="Lim J."/>
            <person name="Wang M."/>
            <person name="Labutti K."/>
            <person name="Lipzen A."/>
            <person name="Barry K."/>
            <person name="Grigoriev I.V."/>
        </authorList>
    </citation>
    <scope>NUCLEOTIDE SEQUENCE [LARGE SCALE GENOMIC DNA]</scope>
    <source>
        <strain evidence="11">J235TASD1</strain>
    </source>
</reference>
<keyword evidence="2" id="KW-0479">Metal-binding</keyword>
<feature type="domain" description="Chitin-binding type-4" evidence="9">
    <location>
        <begin position="21"/>
        <end position="190"/>
    </location>
</feature>
<evidence type="ECO:0000256" key="4">
    <source>
        <dbReference type="ARBA" id="ARBA00023157"/>
    </source>
</evidence>
<feature type="signal peptide" evidence="8">
    <location>
        <begin position="1"/>
        <end position="20"/>
    </location>
</feature>
<name>A0A136JJM6_9PEZI</name>
<keyword evidence="3" id="KW-0186">Copper</keyword>
<keyword evidence="5" id="KW-0325">Glycoprotein</keyword>
<dbReference type="GO" id="GO:0046872">
    <property type="term" value="F:metal ion binding"/>
    <property type="evidence" value="ECO:0007669"/>
    <property type="project" value="UniProtKB-KW"/>
</dbReference>
<accession>A0A136JJM6</accession>
<dbReference type="EMBL" id="KQ964245">
    <property type="protein sequence ID" value="KXJ97354.1"/>
    <property type="molecule type" value="Genomic_DNA"/>
</dbReference>
<keyword evidence="8" id="KW-0732">Signal</keyword>
<feature type="region of interest" description="Disordered" evidence="7">
    <location>
        <begin position="199"/>
        <end position="267"/>
    </location>
</feature>